<evidence type="ECO:0000256" key="7">
    <source>
        <dbReference type="ARBA" id="ARBA00023136"/>
    </source>
</evidence>
<feature type="transmembrane region" description="Helical" evidence="9">
    <location>
        <begin position="325"/>
        <end position="345"/>
    </location>
</feature>
<comment type="subcellular location">
    <subcellularLocation>
        <location evidence="1">Cell membrane</location>
        <topology evidence="1">Multi-pass membrane protein</topology>
    </subcellularLocation>
</comment>
<keyword evidence="7 9" id="KW-0472">Membrane</keyword>
<dbReference type="GO" id="GO:0005886">
    <property type="term" value="C:plasma membrane"/>
    <property type="evidence" value="ECO:0007669"/>
    <property type="project" value="UniProtKB-SubCell"/>
</dbReference>
<evidence type="ECO:0000256" key="2">
    <source>
        <dbReference type="ARBA" id="ARBA00022475"/>
    </source>
</evidence>
<dbReference type="PANTHER" id="PTHR33908">
    <property type="entry name" value="MANNOSYLTRANSFERASE YKCB-RELATED"/>
    <property type="match status" value="1"/>
</dbReference>
<dbReference type="GO" id="GO:0016758">
    <property type="term" value="F:hexosyltransferase activity"/>
    <property type="evidence" value="ECO:0007669"/>
    <property type="project" value="InterPro"/>
</dbReference>
<feature type="transmembrane region" description="Helical" evidence="9">
    <location>
        <begin position="175"/>
        <end position="201"/>
    </location>
</feature>
<protein>
    <submittedName>
        <fullName evidence="10">DUF2029 domain-containing protein</fullName>
    </submittedName>
</protein>
<dbReference type="RefSeq" id="WP_120604753.1">
    <property type="nucleotide sequence ID" value="NZ_RAWE01000090.1"/>
</dbReference>
<keyword evidence="2" id="KW-1003">Cell membrane</keyword>
<evidence type="ECO:0000313" key="10">
    <source>
        <dbReference type="EMBL" id="RKH00582.1"/>
    </source>
</evidence>
<keyword evidence="6 9" id="KW-1133">Transmembrane helix</keyword>
<proteinExistence type="inferred from homology"/>
<evidence type="ECO:0000256" key="9">
    <source>
        <dbReference type="SAM" id="Phobius"/>
    </source>
</evidence>
<evidence type="ECO:0000256" key="1">
    <source>
        <dbReference type="ARBA" id="ARBA00004651"/>
    </source>
</evidence>
<organism evidence="10 11">
    <name type="scientific">Corallococcus carmarthensis</name>
    <dbReference type="NCBI Taxonomy" id="2316728"/>
    <lineage>
        <taxon>Bacteria</taxon>
        <taxon>Pseudomonadati</taxon>
        <taxon>Myxococcota</taxon>
        <taxon>Myxococcia</taxon>
        <taxon>Myxococcales</taxon>
        <taxon>Cystobacterineae</taxon>
        <taxon>Myxococcaceae</taxon>
        <taxon>Corallococcus</taxon>
    </lineage>
</organism>
<name>A0A3A8KDR7_9BACT</name>
<dbReference type="InterPro" id="IPR018584">
    <property type="entry name" value="GT87"/>
</dbReference>
<keyword evidence="4" id="KW-0808">Transferase</keyword>
<dbReference type="PANTHER" id="PTHR33908:SF11">
    <property type="entry name" value="MEMBRANE PROTEIN"/>
    <property type="match status" value="1"/>
</dbReference>
<accession>A0A3A8KDR7</accession>
<dbReference type="GO" id="GO:0016763">
    <property type="term" value="F:pentosyltransferase activity"/>
    <property type="evidence" value="ECO:0007669"/>
    <property type="project" value="TreeGrafter"/>
</dbReference>
<comment type="caution">
    <text evidence="10">The sequence shown here is derived from an EMBL/GenBank/DDBJ whole genome shotgun (WGS) entry which is preliminary data.</text>
</comment>
<feature type="transmembrane region" description="Helical" evidence="9">
    <location>
        <begin position="270"/>
        <end position="288"/>
    </location>
</feature>
<evidence type="ECO:0000313" key="11">
    <source>
        <dbReference type="Proteomes" id="UP000268313"/>
    </source>
</evidence>
<sequence>MAEGGRARRWWPWVLVAVAVGAWVLRALPFFHRAGALGYIVNYDEGVYAAASALLWKGLLPYRDYLFVHPPGALLLGAPAGAVGAFGDPASGFALARWMATGMGAVSTLLVGRLAMRAWGPVAGVVAALAYATHPEVVTMERGPFLDPLLNLCGLGLANVWLLPSGRAPLPRRAWLAGVLAGLMTAVKVLGGIWGAAALVARAPGPRWSLARRFVLAATFTVMALVGPLALLAPGAFVRDVLWFQSARPEDGVTSRWERLLEMTHERRRYALLLAAVGLCVALVRAVRRSTRAEAAPERFVATAYLLTVAAYIAAHSYWSNYNALLAGPEALLAGLGAAALVGFASARARPVGAVSFGLVLLGPLYSVQEALRGSEIRPPEQVLQARYVREQVPPDASLCGFEPGWGLLAGRLPPVLPGQAVPVDPYALMLHDALTSGTRFPDAAAAFASEDSQRRMVALLEHCDFVLLGARGQWQLSTDSRHWFEANYTRGVSPDSPAVQLWRRHEPFAGSTAGASP</sequence>
<feature type="transmembrane region" description="Helical" evidence="9">
    <location>
        <begin position="300"/>
        <end position="319"/>
    </location>
</feature>
<reference evidence="11" key="1">
    <citation type="submission" date="2018-09" db="EMBL/GenBank/DDBJ databases">
        <authorList>
            <person name="Livingstone P.G."/>
            <person name="Whitworth D.E."/>
        </authorList>
    </citation>
    <scope>NUCLEOTIDE SEQUENCE [LARGE SCALE GENOMIC DNA]</scope>
    <source>
        <strain evidence="11">CA043D</strain>
    </source>
</reference>
<evidence type="ECO:0000256" key="3">
    <source>
        <dbReference type="ARBA" id="ARBA00022676"/>
    </source>
</evidence>
<evidence type="ECO:0000256" key="6">
    <source>
        <dbReference type="ARBA" id="ARBA00022989"/>
    </source>
</evidence>
<gene>
    <name evidence="10" type="ORF">D7X32_23190</name>
</gene>
<dbReference type="Proteomes" id="UP000268313">
    <property type="component" value="Unassembled WGS sequence"/>
</dbReference>
<feature type="transmembrane region" description="Helical" evidence="9">
    <location>
        <begin position="12"/>
        <end position="31"/>
    </location>
</feature>
<feature type="transmembrane region" description="Helical" evidence="9">
    <location>
        <begin position="352"/>
        <end position="368"/>
    </location>
</feature>
<dbReference type="EMBL" id="RAWE01000090">
    <property type="protein sequence ID" value="RKH00582.1"/>
    <property type="molecule type" value="Genomic_DNA"/>
</dbReference>
<evidence type="ECO:0000256" key="8">
    <source>
        <dbReference type="ARBA" id="ARBA00024033"/>
    </source>
</evidence>
<keyword evidence="11" id="KW-1185">Reference proteome</keyword>
<evidence type="ECO:0000256" key="4">
    <source>
        <dbReference type="ARBA" id="ARBA00022679"/>
    </source>
</evidence>
<feature type="transmembrane region" description="Helical" evidence="9">
    <location>
        <begin position="213"/>
        <end position="233"/>
    </location>
</feature>
<dbReference type="GO" id="GO:0009103">
    <property type="term" value="P:lipopolysaccharide biosynthetic process"/>
    <property type="evidence" value="ECO:0007669"/>
    <property type="project" value="UniProtKB-ARBA"/>
</dbReference>
<dbReference type="AlphaFoldDB" id="A0A3A8KDR7"/>
<keyword evidence="3" id="KW-0328">Glycosyltransferase</keyword>
<dbReference type="OrthoDB" id="5485682at2"/>
<dbReference type="InterPro" id="IPR050297">
    <property type="entry name" value="LipidA_mod_glycosyltrf_83"/>
</dbReference>
<evidence type="ECO:0000256" key="5">
    <source>
        <dbReference type="ARBA" id="ARBA00022692"/>
    </source>
</evidence>
<comment type="similarity">
    <text evidence="8">Belongs to the glycosyltransferase 87 family.</text>
</comment>
<keyword evidence="5 9" id="KW-0812">Transmembrane</keyword>
<dbReference type="Pfam" id="PF09594">
    <property type="entry name" value="GT87"/>
    <property type="match status" value="1"/>
</dbReference>